<dbReference type="EMBL" id="CAAALY010118376">
    <property type="protein sequence ID" value="VEL31082.1"/>
    <property type="molecule type" value="Genomic_DNA"/>
</dbReference>
<dbReference type="GO" id="GO:0005634">
    <property type="term" value="C:nucleus"/>
    <property type="evidence" value="ECO:0007669"/>
    <property type="project" value="TreeGrafter"/>
</dbReference>
<name>A0A3S5B1N0_9PLAT</name>
<gene>
    <name evidence="2" type="ORF">PXEA_LOCUS24522</name>
</gene>
<evidence type="ECO:0000256" key="1">
    <source>
        <dbReference type="SAM" id="SignalP"/>
    </source>
</evidence>
<protein>
    <submittedName>
        <fullName evidence="2">Uncharacterized protein</fullName>
    </submittedName>
</protein>
<comment type="caution">
    <text evidence="2">The sequence shown here is derived from an EMBL/GenBank/DDBJ whole genome shotgun (WGS) entry which is preliminary data.</text>
</comment>
<keyword evidence="1" id="KW-0732">Signal</keyword>
<accession>A0A3S5B1N0</accession>
<dbReference type="PANTHER" id="PTHR12775">
    <property type="entry name" value="PROTEIN C20ORF43 HOMOLOG"/>
    <property type="match status" value="1"/>
</dbReference>
<sequence length="172" mass="19546">MSCFFILFFYIDAVQSVTSINMGGDGGSIPRREELVRKKRIPERVSINDANAARWKHCALSQESLRDPIVMCRLGRLYNKESIIEKLLEKKNFACSVADHIKKLKDIRELKFSKSTIIKQASSALDPERVEVFTCPIMDFELDGHYPAIALWKCGCVYSKRAFDSVSSDSCL</sequence>
<keyword evidence="3" id="KW-1185">Reference proteome</keyword>
<feature type="non-terminal residue" evidence="2">
    <location>
        <position position="1"/>
    </location>
</feature>
<dbReference type="AlphaFoldDB" id="A0A3S5B1N0"/>
<proteinExistence type="predicted"/>
<feature type="chain" id="PRO_5018527248" evidence="1">
    <location>
        <begin position="17"/>
        <end position="172"/>
    </location>
</feature>
<dbReference type="InterPro" id="IPR006735">
    <property type="entry name" value="Rtf2"/>
</dbReference>
<evidence type="ECO:0000313" key="2">
    <source>
        <dbReference type="EMBL" id="VEL31082.1"/>
    </source>
</evidence>
<dbReference type="Pfam" id="PF04641">
    <property type="entry name" value="Rtf2"/>
    <property type="match status" value="1"/>
</dbReference>
<dbReference type="OrthoDB" id="247013at2759"/>
<organism evidence="2 3">
    <name type="scientific">Protopolystoma xenopodis</name>
    <dbReference type="NCBI Taxonomy" id="117903"/>
    <lineage>
        <taxon>Eukaryota</taxon>
        <taxon>Metazoa</taxon>
        <taxon>Spiralia</taxon>
        <taxon>Lophotrochozoa</taxon>
        <taxon>Platyhelminthes</taxon>
        <taxon>Monogenea</taxon>
        <taxon>Polyopisthocotylea</taxon>
        <taxon>Polystomatidea</taxon>
        <taxon>Polystomatidae</taxon>
        <taxon>Protopolystoma</taxon>
    </lineage>
</organism>
<dbReference type="Proteomes" id="UP000784294">
    <property type="component" value="Unassembled WGS sequence"/>
</dbReference>
<dbReference type="GO" id="GO:0006274">
    <property type="term" value="P:DNA replication termination"/>
    <property type="evidence" value="ECO:0007669"/>
    <property type="project" value="TreeGrafter"/>
</dbReference>
<reference evidence="2" key="1">
    <citation type="submission" date="2018-11" db="EMBL/GenBank/DDBJ databases">
        <authorList>
            <consortium name="Pathogen Informatics"/>
        </authorList>
    </citation>
    <scope>NUCLEOTIDE SEQUENCE</scope>
</reference>
<evidence type="ECO:0000313" key="3">
    <source>
        <dbReference type="Proteomes" id="UP000784294"/>
    </source>
</evidence>
<feature type="signal peptide" evidence="1">
    <location>
        <begin position="1"/>
        <end position="16"/>
    </location>
</feature>
<dbReference type="PANTHER" id="PTHR12775:SF0">
    <property type="entry name" value="REPLICATION TERMINATION FACTOR 2"/>
    <property type="match status" value="1"/>
</dbReference>